<proteinExistence type="predicted"/>
<protein>
    <submittedName>
        <fullName evidence="2">Uncharacterized protein</fullName>
    </submittedName>
</protein>
<dbReference type="Proteomes" id="UP000204221">
    <property type="component" value="Chromosome"/>
</dbReference>
<sequence length="99" mass="11240">MRRADRSRSPSEEDYRLVRVRAAADRPTVEVMDRRRTDATRPGSTEPDSLPQLIRDCRALPARFTAERTRRASAAPRPASLRIDRACREQLGGLDDYGT</sequence>
<dbReference type="KEGG" id="ahg:AHOG_22930"/>
<dbReference type="EMBL" id="CP022521">
    <property type="protein sequence ID" value="ASO22199.1"/>
    <property type="molecule type" value="Genomic_DNA"/>
</dbReference>
<organism evidence="2 3">
    <name type="scientific">Actinoalloteichus hoggarensis</name>
    <dbReference type="NCBI Taxonomy" id="1470176"/>
    <lineage>
        <taxon>Bacteria</taxon>
        <taxon>Bacillati</taxon>
        <taxon>Actinomycetota</taxon>
        <taxon>Actinomycetes</taxon>
        <taxon>Pseudonocardiales</taxon>
        <taxon>Pseudonocardiaceae</taxon>
        <taxon>Actinoalloteichus</taxon>
    </lineage>
</organism>
<accession>A0A221W9I7</accession>
<feature type="compositionally biased region" description="Basic and acidic residues" evidence="1">
    <location>
        <begin position="27"/>
        <end position="39"/>
    </location>
</feature>
<keyword evidence="3" id="KW-1185">Reference proteome</keyword>
<feature type="region of interest" description="Disordered" evidence="1">
    <location>
        <begin position="27"/>
        <end position="51"/>
    </location>
</feature>
<evidence type="ECO:0000256" key="1">
    <source>
        <dbReference type="SAM" id="MobiDB-lite"/>
    </source>
</evidence>
<gene>
    <name evidence="2" type="ORF">AHOG_22930</name>
</gene>
<dbReference type="AlphaFoldDB" id="A0A221W9I7"/>
<evidence type="ECO:0000313" key="2">
    <source>
        <dbReference type="EMBL" id="ASO22199.1"/>
    </source>
</evidence>
<name>A0A221W9I7_9PSEU</name>
<reference evidence="2 3" key="1">
    <citation type="submission" date="2017-07" db="EMBL/GenBank/DDBJ databases">
        <title>Complete genome sequence of Actinoalloteichus hoggarensis DSM 45943, type strain of Actinoalloteichus hoggarensis.</title>
        <authorList>
            <person name="Ruckert C."/>
            <person name="Nouioui I."/>
            <person name="Willmese J."/>
            <person name="van Wezel G."/>
            <person name="Klenk H.-P."/>
            <person name="Kalinowski J."/>
            <person name="Zotchev S.B."/>
        </authorList>
    </citation>
    <scope>NUCLEOTIDE SEQUENCE [LARGE SCALE GENOMIC DNA]</scope>
    <source>
        <strain evidence="2 3">DSM 45943</strain>
    </source>
</reference>
<evidence type="ECO:0000313" key="3">
    <source>
        <dbReference type="Proteomes" id="UP000204221"/>
    </source>
</evidence>